<evidence type="ECO:0008006" key="3">
    <source>
        <dbReference type="Google" id="ProtNLM"/>
    </source>
</evidence>
<dbReference type="EMBL" id="JACSGR010000002">
    <property type="protein sequence ID" value="MBH5328777.1"/>
    <property type="molecule type" value="Genomic_DNA"/>
</dbReference>
<reference evidence="1 2" key="1">
    <citation type="submission" date="2020-09" db="EMBL/GenBank/DDBJ databases">
        <title>Eikenella S3660 sp. nov., isolated from a throat swab.</title>
        <authorList>
            <person name="Buhl M."/>
        </authorList>
    </citation>
    <scope>NUCLEOTIDE SEQUENCE [LARGE SCALE GENOMIC DNA]</scope>
    <source>
        <strain evidence="1 2">S3360</strain>
    </source>
</reference>
<dbReference type="RefSeq" id="WP_197902681.1">
    <property type="nucleotide sequence ID" value="NZ_JACSGR010000002.1"/>
</dbReference>
<evidence type="ECO:0000313" key="2">
    <source>
        <dbReference type="Proteomes" id="UP000768471"/>
    </source>
</evidence>
<comment type="caution">
    <text evidence="1">The sequence shown here is derived from an EMBL/GenBank/DDBJ whole genome shotgun (WGS) entry which is preliminary data.</text>
</comment>
<protein>
    <recommendedName>
        <fullName evidence="3">SMI1/KNR4 family protein</fullName>
    </recommendedName>
</protein>
<sequence>MTDFIRLLETCREPDTAIPYRHDRISGYNVAELAEIAERYNLNITGQLHDLLYQMGKCSGGLLLSHSCALYGGAAKPLFRQNWAEYDDEDRSIVHAAGVEPVGRQMLLIAADTAADYFLLTADGDNRIWCWQESRGLYPTDQDLASFLAAQAAAFNRTAGRVARLWPADDAEFRRKTLGALLQ</sequence>
<gene>
    <name evidence="1" type="ORF">H9Q10_03730</name>
</gene>
<accession>A0ABS0N8Z1</accession>
<keyword evidence="2" id="KW-1185">Reference proteome</keyword>
<evidence type="ECO:0000313" key="1">
    <source>
        <dbReference type="EMBL" id="MBH5328777.1"/>
    </source>
</evidence>
<organism evidence="1 2">
    <name type="scientific">Eikenella glucosivorans</name>
    <dbReference type="NCBI Taxonomy" id="2766967"/>
    <lineage>
        <taxon>Bacteria</taxon>
        <taxon>Pseudomonadati</taxon>
        <taxon>Pseudomonadota</taxon>
        <taxon>Betaproteobacteria</taxon>
        <taxon>Neisseriales</taxon>
        <taxon>Neisseriaceae</taxon>
        <taxon>Eikenella</taxon>
    </lineage>
</organism>
<proteinExistence type="predicted"/>
<name>A0ABS0N8Z1_9NEIS</name>
<dbReference type="Proteomes" id="UP000768471">
    <property type="component" value="Unassembled WGS sequence"/>
</dbReference>